<dbReference type="EC" id="2.4.1.-" evidence="10"/>
<organism evidence="12 13">
    <name type="scientific">Pristionchus mayeri</name>
    <dbReference type="NCBI Taxonomy" id="1317129"/>
    <lineage>
        <taxon>Eukaryota</taxon>
        <taxon>Metazoa</taxon>
        <taxon>Ecdysozoa</taxon>
        <taxon>Nematoda</taxon>
        <taxon>Chromadorea</taxon>
        <taxon>Rhabditida</taxon>
        <taxon>Rhabditina</taxon>
        <taxon>Diplogasteromorpha</taxon>
        <taxon>Diplogasteroidea</taxon>
        <taxon>Neodiplogasteridae</taxon>
        <taxon>Pristionchus</taxon>
    </lineage>
</organism>
<evidence type="ECO:0000256" key="4">
    <source>
        <dbReference type="ARBA" id="ARBA00022679"/>
    </source>
</evidence>
<protein>
    <recommendedName>
        <fullName evidence="10">Hexosyltransferase</fullName>
        <ecNumber evidence="10">2.4.1.-</ecNumber>
    </recommendedName>
</protein>
<evidence type="ECO:0000313" key="13">
    <source>
        <dbReference type="Proteomes" id="UP001328107"/>
    </source>
</evidence>
<evidence type="ECO:0000256" key="5">
    <source>
        <dbReference type="ARBA" id="ARBA00022692"/>
    </source>
</evidence>
<dbReference type="Proteomes" id="UP001328107">
    <property type="component" value="Unassembled WGS sequence"/>
</dbReference>
<evidence type="ECO:0000256" key="11">
    <source>
        <dbReference type="SAM" id="SignalP"/>
    </source>
</evidence>
<evidence type="ECO:0000256" key="9">
    <source>
        <dbReference type="ARBA" id="ARBA00023136"/>
    </source>
</evidence>
<keyword evidence="13" id="KW-1185">Reference proteome</keyword>
<keyword evidence="4" id="KW-0808">Transferase</keyword>
<evidence type="ECO:0000256" key="1">
    <source>
        <dbReference type="ARBA" id="ARBA00004323"/>
    </source>
</evidence>
<name>A0AAN5CAS6_9BILA</name>
<feature type="non-terminal residue" evidence="12">
    <location>
        <position position="1"/>
    </location>
</feature>
<dbReference type="EMBL" id="BTRK01000002">
    <property type="protein sequence ID" value="GMR35179.1"/>
    <property type="molecule type" value="Genomic_DNA"/>
</dbReference>
<proteinExistence type="inferred from homology"/>
<accession>A0AAN5CAS6</accession>
<evidence type="ECO:0000256" key="7">
    <source>
        <dbReference type="ARBA" id="ARBA00022989"/>
    </source>
</evidence>
<gene>
    <name evidence="12" type="ORF">PMAYCL1PPCAC_05374</name>
</gene>
<dbReference type="GO" id="GO:0000139">
    <property type="term" value="C:Golgi membrane"/>
    <property type="evidence" value="ECO:0007669"/>
    <property type="project" value="UniProtKB-SubCell"/>
</dbReference>
<evidence type="ECO:0000256" key="6">
    <source>
        <dbReference type="ARBA" id="ARBA00022968"/>
    </source>
</evidence>
<dbReference type="GO" id="GO:0006493">
    <property type="term" value="P:protein O-linked glycosylation"/>
    <property type="evidence" value="ECO:0007669"/>
    <property type="project" value="TreeGrafter"/>
</dbReference>
<feature type="chain" id="PRO_5042964867" description="Hexosyltransferase" evidence="11">
    <location>
        <begin position="16"/>
        <end position="221"/>
    </location>
</feature>
<evidence type="ECO:0000256" key="2">
    <source>
        <dbReference type="ARBA" id="ARBA00008661"/>
    </source>
</evidence>
<keyword evidence="7" id="KW-1133">Transmembrane helix</keyword>
<dbReference type="PANTHER" id="PTHR11214">
    <property type="entry name" value="BETA-1,3-N-ACETYLGLUCOSAMINYLTRANSFERASE"/>
    <property type="match status" value="1"/>
</dbReference>
<comment type="similarity">
    <text evidence="2 10">Belongs to the glycosyltransferase 31 family.</text>
</comment>
<dbReference type="Gene3D" id="3.90.550.50">
    <property type="match status" value="1"/>
</dbReference>
<dbReference type="Pfam" id="PF01762">
    <property type="entry name" value="Galactosyl_T"/>
    <property type="match status" value="1"/>
</dbReference>
<keyword evidence="5" id="KW-0812">Transmembrane</keyword>
<dbReference type="AlphaFoldDB" id="A0AAN5CAS6"/>
<keyword evidence="11" id="KW-0732">Signal</keyword>
<sequence>VLVVVWILWILYAEGRWVLIRPERGMKIFASQRLLPFPVFHSALKCQCNREKHTVFVVHTAIANKEKREGIRQTWILFQNQLVYAFCLFFFTGRPVNQIEEQSLIDESTTFKDIVIGDFVDSYFNMTIKSLFWMRFVDAQCSSTTTIIKLDDDMAINLRLLSHRLSSIKSNAIYGVRWIGMPVERENTSRWYVPYSLYPFESFQPYVSGSAYMLKTRDRAN</sequence>
<dbReference type="GO" id="GO:0016758">
    <property type="term" value="F:hexosyltransferase activity"/>
    <property type="evidence" value="ECO:0007669"/>
    <property type="project" value="InterPro"/>
</dbReference>
<keyword evidence="3 10" id="KW-0328">Glycosyltransferase</keyword>
<keyword evidence="9" id="KW-0472">Membrane</keyword>
<evidence type="ECO:0000256" key="3">
    <source>
        <dbReference type="ARBA" id="ARBA00022676"/>
    </source>
</evidence>
<keyword evidence="6" id="KW-0735">Signal-anchor</keyword>
<evidence type="ECO:0000313" key="12">
    <source>
        <dbReference type="EMBL" id="GMR35179.1"/>
    </source>
</evidence>
<evidence type="ECO:0000256" key="10">
    <source>
        <dbReference type="RuleBase" id="RU363063"/>
    </source>
</evidence>
<dbReference type="PANTHER" id="PTHR11214:SF364">
    <property type="entry name" value="HEXOSYLTRANSFERASE"/>
    <property type="match status" value="1"/>
</dbReference>
<dbReference type="InterPro" id="IPR002659">
    <property type="entry name" value="Glyco_trans_31"/>
</dbReference>
<feature type="signal peptide" evidence="11">
    <location>
        <begin position="1"/>
        <end position="15"/>
    </location>
</feature>
<evidence type="ECO:0000256" key="8">
    <source>
        <dbReference type="ARBA" id="ARBA00023034"/>
    </source>
</evidence>
<reference evidence="13" key="1">
    <citation type="submission" date="2022-10" db="EMBL/GenBank/DDBJ databases">
        <title>Genome assembly of Pristionchus species.</title>
        <authorList>
            <person name="Yoshida K."/>
            <person name="Sommer R.J."/>
        </authorList>
    </citation>
    <scope>NUCLEOTIDE SEQUENCE [LARGE SCALE GENOMIC DNA]</scope>
    <source>
        <strain evidence="13">RS5460</strain>
    </source>
</reference>
<keyword evidence="8 10" id="KW-0333">Golgi apparatus</keyword>
<comment type="caution">
    <text evidence="12">The sequence shown here is derived from an EMBL/GenBank/DDBJ whole genome shotgun (WGS) entry which is preliminary data.</text>
</comment>
<comment type="subcellular location">
    <subcellularLocation>
        <location evidence="1 10">Golgi apparatus membrane</location>
        <topology evidence="1 10">Single-pass type II membrane protein</topology>
    </subcellularLocation>
</comment>